<evidence type="ECO:0000256" key="1">
    <source>
        <dbReference type="SAM" id="SignalP"/>
    </source>
</evidence>
<dbReference type="Proteomes" id="UP000635071">
    <property type="component" value="Unassembled WGS sequence"/>
</dbReference>
<protein>
    <recommendedName>
        <fullName evidence="4">Lipoprotein</fullName>
    </recommendedName>
</protein>
<evidence type="ECO:0008006" key="4">
    <source>
        <dbReference type="Google" id="ProtNLM"/>
    </source>
</evidence>
<feature type="chain" id="PRO_5037989192" description="Lipoprotein" evidence="1">
    <location>
        <begin position="23"/>
        <end position="170"/>
    </location>
</feature>
<dbReference type="RefSeq" id="WP_188763784.1">
    <property type="nucleotide sequence ID" value="NZ_BMJM01000012.1"/>
</dbReference>
<keyword evidence="3" id="KW-1185">Reference proteome</keyword>
<keyword evidence="1" id="KW-0732">Signal</keyword>
<dbReference type="EMBL" id="BMJM01000012">
    <property type="protein sequence ID" value="GGE19747.1"/>
    <property type="molecule type" value="Genomic_DNA"/>
</dbReference>
<organism evidence="2 3">
    <name type="scientific">Sandarakinorhabdus glacialis</name>
    <dbReference type="NCBI Taxonomy" id="1614636"/>
    <lineage>
        <taxon>Bacteria</taxon>
        <taxon>Pseudomonadati</taxon>
        <taxon>Pseudomonadota</taxon>
        <taxon>Alphaproteobacteria</taxon>
        <taxon>Sphingomonadales</taxon>
        <taxon>Sphingosinicellaceae</taxon>
        <taxon>Sandarakinorhabdus</taxon>
    </lineage>
</organism>
<dbReference type="PROSITE" id="PS51257">
    <property type="entry name" value="PROKAR_LIPOPROTEIN"/>
    <property type="match status" value="1"/>
</dbReference>
<evidence type="ECO:0000313" key="3">
    <source>
        <dbReference type="Proteomes" id="UP000635071"/>
    </source>
</evidence>
<proteinExistence type="predicted"/>
<dbReference type="AlphaFoldDB" id="A0A917A0A1"/>
<name>A0A917A0A1_9SPHN</name>
<sequence length="170" mass="17334">MRYLPVLVVAALSGVLLFSACSKDEKTETAKAETGQSGALVDIQGDSGTGAIAVKMPGGIEANIKIPENIVGDTEVDIDGVGLYPGAAVRGVNAHIGEGPGRATVTISFASAADAAVVADWYQQQFAEKKVTAKRSGETLSGKTEDGDDFTLAMAPADAGSLGKLTIVNH</sequence>
<gene>
    <name evidence="2" type="ORF">GCM10011529_27910</name>
</gene>
<evidence type="ECO:0000313" key="2">
    <source>
        <dbReference type="EMBL" id="GGE19747.1"/>
    </source>
</evidence>
<comment type="caution">
    <text evidence="2">The sequence shown here is derived from an EMBL/GenBank/DDBJ whole genome shotgun (WGS) entry which is preliminary data.</text>
</comment>
<reference evidence="2" key="1">
    <citation type="journal article" date="2014" name="Int. J. Syst. Evol. Microbiol.">
        <title>Complete genome sequence of Corynebacterium casei LMG S-19264T (=DSM 44701T), isolated from a smear-ripened cheese.</title>
        <authorList>
            <consortium name="US DOE Joint Genome Institute (JGI-PGF)"/>
            <person name="Walter F."/>
            <person name="Albersmeier A."/>
            <person name="Kalinowski J."/>
            <person name="Ruckert C."/>
        </authorList>
    </citation>
    <scope>NUCLEOTIDE SEQUENCE</scope>
    <source>
        <strain evidence="2">CGMCC 1.15519</strain>
    </source>
</reference>
<feature type="signal peptide" evidence="1">
    <location>
        <begin position="1"/>
        <end position="22"/>
    </location>
</feature>
<reference evidence="2" key="2">
    <citation type="submission" date="2020-09" db="EMBL/GenBank/DDBJ databases">
        <authorList>
            <person name="Sun Q."/>
            <person name="Zhou Y."/>
        </authorList>
    </citation>
    <scope>NUCLEOTIDE SEQUENCE</scope>
    <source>
        <strain evidence="2">CGMCC 1.15519</strain>
    </source>
</reference>
<accession>A0A917A0A1</accession>